<evidence type="ECO:0000313" key="3">
    <source>
        <dbReference type="Proteomes" id="UP000294901"/>
    </source>
</evidence>
<dbReference type="InterPro" id="IPR006175">
    <property type="entry name" value="YjgF/YER057c/UK114"/>
</dbReference>
<dbReference type="Proteomes" id="UP000294901">
    <property type="component" value="Unassembled WGS sequence"/>
</dbReference>
<dbReference type="SUPFAM" id="SSF55298">
    <property type="entry name" value="YjgF-like"/>
    <property type="match status" value="1"/>
</dbReference>
<gene>
    <name evidence="2" type="ORF">C8E87_6101</name>
</gene>
<dbReference type="Pfam" id="PF01042">
    <property type="entry name" value="Ribonuc_L-PSP"/>
    <property type="match status" value="1"/>
</dbReference>
<evidence type="ECO:0000313" key="2">
    <source>
        <dbReference type="EMBL" id="TDO42331.1"/>
    </source>
</evidence>
<dbReference type="GO" id="GO:0005829">
    <property type="term" value="C:cytosol"/>
    <property type="evidence" value="ECO:0007669"/>
    <property type="project" value="TreeGrafter"/>
</dbReference>
<dbReference type="Gene3D" id="3.30.1330.40">
    <property type="entry name" value="RutC-like"/>
    <property type="match status" value="1"/>
</dbReference>
<evidence type="ECO:0000256" key="1">
    <source>
        <dbReference type="ARBA" id="ARBA00010552"/>
    </source>
</evidence>
<name>A0A4R6K2F2_9ACTN</name>
<protein>
    <submittedName>
        <fullName evidence="2">Enamine deaminase RidA (YjgF/YER057c/UK114 family)</fullName>
    </submittedName>
</protein>
<reference evidence="2 3" key="1">
    <citation type="submission" date="2019-03" db="EMBL/GenBank/DDBJ databases">
        <title>Sequencing the genomes of 1000 actinobacteria strains.</title>
        <authorList>
            <person name="Klenk H.-P."/>
        </authorList>
    </citation>
    <scope>NUCLEOTIDE SEQUENCE [LARGE SCALE GENOMIC DNA]</scope>
    <source>
        <strain evidence="2 3">DSM 43805</strain>
    </source>
</reference>
<comment type="caution">
    <text evidence="2">The sequence shown here is derived from an EMBL/GenBank/DDBJ whole genome shotgun (WGS) entry which is preliminary data.</text>
</comment>
<sequence length="149" mass="15607">MAADGLNVIRMKVTLDNPAGVAAPFGDRFAHVARVDLPTGALLMLAGQVAVDDNGDVVAPGDAGKQAERIFEIVEGLLTAHGASPADVLHIRTFMTSLDDLAAYGAVRRRLFPKPPASTTVEVSRLFLPGAVLEVELTAVAQPNITRPA</sequence>
<dbReference type="GO" id="GO:0019239">
    <property type="term" value="F:deaminase activity"/>
    <property type="evidence" value="ECO:0007669"/>
    <property type="project" value="TreeGrafter"/>
</dbReference>
<dbReference type="CDD" id="cd00448">
    <property type="entry name" value="YjgF_YER057c_UK114_family"/>
    <property type="match status" value="1"/>
</dbReference>
<organism evidence="2 3">
    <name type="scientific">Paractinoplanes brasiliensis</name>
    <dbReference type="NCBI Taxonomy" id="52695"/>
    <lineage>
        <taxon>Bacteria</taxon>
        <taxon>Bacillati</taxon>
        <taxon>Actinomycetota</taxon>
        <taxon>Actinomycetes</taxon>
        <taxon>Micromonosporales</taxon>
        <taxon>Micromonosporaceae</taxon>
        <taxon>Paractinoplanes</taxon>
    </lineage>
</organism>
<dbReference type="AlphaFoldDB" id="A0A4R6K2F2"/>
<keyword evidence="3" id="KW-1185">Reference proteome</keyword>
<proteinExistence type="inferred from homology"/>
<accession>A0A4R6K2F2</accession>
<dbReference type="PANTHER" id="PTHR11803">
    <property type="entry name" value="2-IMINOBUTANOATE/2-IMINOPROPANOATE DEAMINASE RIDA"/>
    <property type="match status" value="1"/>
</dbReference>
<dbReference type="EMBL" id="SNWR01000001">
    <property type="protein sequence ID" value="TDO42331.1"/>
    <property type="molecule type" value="Genomic_DNA"/>
</dbReference>
<dbReference type="PANTHER" id="PTHR11803:SF58">
    <property type="entry name" value="PROTEIN HMF1-RELATED"/>
    <property type="match status" value="1"/>
</dbReference>
<comment type="similarity">
    <text evidence="1">Belongs to the RutC family.</text>
</comment>
<dbReference type="InterPro" id="IPR035959">
    <property type="entry name" value="RutC-like_sf"/>
</dbReference>